<comment type="caution">
    <text evidence="1">The sequence shown here is derived from an EMBL/GenBank/DDBJ whole genome shotgun (WGS) entry which is preliminary data.</text>
</comment>
<name>A0ABN3Q3A3_9ACTN</name>
<reference evidence="1 2" key="1">
    <citation type="journal article" date="2019" name="Int. J. Syst. Evol. Microbiol.">
        <title>The Global Catalogue of Microorganisms (GCM) 10K type strain sequencing project: providing services to taxonomists for standard genome sequencing and annotation.</title>
        <authorList>
            <consortium name="The Broad Institute Genomics Platform"/>
            <consortium name="The Broad Institute Genome Sequencing Center for Infectious Disease"/>
            <person name="Wu L."/>
            <person name="Ma J."/>
        </authorList>
    </citation>
    <scope>NUCLEOTIDE SEQUENCE [LARGE SCALE GENOMIC DNA]</scope>
    <source>
        <strain evidence="1 2">JCM 6833</strain>
    </source>
</reference>
<protein>
    <submittedName>
        <fullName evidence="1">Uncharacterized protein</fullName>
    </submittedName>
</protein>
<keyword evidence="2" id="KW-1185">Reference proteome</keyword>
<evidence type="ECO:0000313" key="1">
    <source>
        <dbReference type="EMBL" id="GAA2613623.1"/>
    </source>
</evidence>
<evidence type="ECO:0000313" key="2">
    <source>
        <dbReference type="Proteomes" id="UP001501509"/>
    </source>
</evidence>
<dbReference type="RefSeq" id="WP_344545390.1">
    <property type="nucleotide sequence ID" value="NZ_BAAATD010000007.1"/>
</dbReference>
<dbReference type="Proteomes" id="UP001501509">
    <property type="component" value="Unassembled WGS sequence"/>
</dbReference>
<gene>
    <name evidence="1" type="ORF">GCM10010411_55690</name>
</gene>
<dbReference type="EMBL" id="BAAATD010000007">
    <property type="protein sequence ID" value="GAA2613623.1"/>
    <property type="molecule type" value="Genomic_DNA"/>
</dbReference>
<accession>A0ABN3Q3A3</accession>
<sequence>MNAIPNEKISRIKVELQTATPERAPQTQGDNNPIAGDDSWIYLGLAGREFWCAPRSMAAGKTDTIVFGDDATANNAPANDPRTLDLAAIARYPGYIRFAPRTSDQWCVERVQVTVETASKRYPLTSETLEGEAVLWLGQHSGYYLHLDTFSVKV</sequence>
<proteinExistence type="predicted"/>
<organism evidence="1 2">
    <name type="scientific">Actinomadura fulvescens</name>
    <dbReference type="NCBI Taxonomy" id="46160"/>
    <lineage>
        <taxon>Bacteria</taxon>
        <taxon>Bacillati</taxon>
        <taxon>Actinomycetota</taxon>
        <taxon>Actinomycetes</taxon>
        <taxon>Streptosporangiales</taxon>
        <taxon>Thermomonosporaceae</taxon>
        <taxon>Actinomadura</taxon>
    </lineage>
</organism>